<keyword evidence="1" id="KW-0732">Signal</keyword>
<evidence type="ECO:0000313" key="2">
    <source>
        <dbReference type="EMBL" id="MCZ0730126.1"/>
    </source>
</evidence>
<dbReference type="Pfam" id="PF22612">
    <property type="entry name" value="GH113"/>
    <property type="match status" value="1"/>
</dbReference>
<sequence length="340" mass="37040">MGMFGRARLVAALLATAVALALVEPANTGSASPTGNSDIQRGFALIWDNTYNGPQIADSLREMKAAGATWVQLGAAWGQPTKNASAISRLPTTISDEDLARAITVAHQLGLKVLLTPHLYLPAPQSRSTISPDDRPAWFAAYTQFVTHYAAMAQRLGVEQFSVGSELASISDDRPGWLGVISAVRAEYSGTLLYGAEPLEYPRIPFWDALDLIGIDAYWPLSPVPTTDAAALRQAWQPIVGEMAAFSARTGRDIVFTEAGFTSQRGTTTHPADWMISTTPDQAEQAAAYQSLLASFSDQPWWKGVYWWVWNALPDDGSDHATNYSPRGKQAEAVLRQWWL</sequence>
<feature type="chain" id="PRO_5046429411" evidence="1">
    <location>
        <begin position="22"/>
        <end position="340"/>
    </location>
</feature>
<dbReference type="Gene3D" id="3.20.20.80">
    <property type="entry name" value="Glycosidases"/>
    <property type="match status" value="1"/>
</dbReference>
<organism evidence="2 3">
    <name type="scientific">Mycolicibacterium iranicum</name>
    <name type="common">Mycobacterium iranicum</name>
    <dbReference type="NCBI Taxonomy" id="912594"/>
    <lineage>
        <taxon>Bacteria</taxon>
        <taxon>Bacillati</taxon>
        <taxon>Actinomycetota</taxon>
        <taxon>Actinomycetes</taxon>
        <taxon>Mycobacteriales</taxon>
        <taxon>Mycobacteriaceae</taxon>
        <taxon>Mycolicibacterium</taxon>
    </lineage>
</organism>
<comment type="caution">
    <text evidence="2">The sequence shown here is derived from an EMBL/GenBank/DDBJ whole genome shotgun (WGS) entry which is preliminary data.</text>
</comment>
<dbReference type="Proteomes" id="UP001084650">
    <property type="component" value="Unassembled WGS sequence"/>
</dbReference>
<name>A0ABT4HIU7_MYCIR</name>
<protein>
    <submittedName>
        <fullName evidence="2">Cellulase family glycosylhydrolase</fullName>
    </submittedName>
</protein>
<evidence type="ECO:0000256" key="1">
    <source>
        <dbReference type="SAM" id="SignalP"/>
    </source>
</evidence>
<accession>A0ABT4HIU7</accession>
<reference evidence="2" key="1">
    <citation type="submission" date="2022-12" db="EMBL/GenBank/DDBJ databases">
        <title>Whole genome sequence of Mycolicibacterium iranicum strain SBH312.</title>
        <authorList>
            <person name="Jani J."/>
            <person name="Arifin Mustapha Z."/>
            <person name="Ahmed K."/>
            <person name="Kai Ling C."/>
        </authorList>
    </citation>
    <scope>NUCLEOTIDE SEQUENCE</scope>
    <source>
        <strain evidence="2">SBH312</strain>
    </source>
</reference>
<proteinExistence type="predicted"/>
<dbReference type="RefSeq" id="WP_268786848.1">
    <property type="nucleotide sequence ID" value="NZ_JAPQYE010000008.1"/>
</dbReference>
<evidence type="ECO:0000313" key="3">
    <source>
        <dbReference type="Proteomes" id="UP001084650"/>
    </source>
</evidence>
<feature type="signal peptide" evidence="1">
    <location>
        <begin position="1"/>
        <end position="21"/>
    </location>
</feature>
<dbReference type="CDD" id="cd19608">
    <property type="entry name" value="GH113_mannanase-like"/>
    <property type="match status" value="1"/>
</dbReference>
<keyword evidence="3" id="KW-1185">Reference proteome</keyword>
<gene>
    <name evidence="2" type="ORF">OY187_18935</name>
</gene>
<dbReference type="InterPro" id="IPR055151">
    <property type="entry name" value="GH113"/>
</dbReference>
<dbReference type="SUPFAM" id="SSF51445">
    <property type="entry name" value="(Trans)glycosidases"/>
    <property type="match status" value="1"/>
</dbReference>
<dbReference type="InterPro" id="IPR017853">
    <property type="entry name" value="GH"/>
</dbReference>
<dbReference type="EMBL" id="JAPQYE010000008">
    <property type="protein sequence ID" value="MCZ0730126.1"/>
    <property type="molecule type" value="Genomic_DNA"/>
</dbReference>